<gene>
    <name evidence="1" type="primary">OSJNBa0048K16.22</name>
</gene>
<evidence type="ECO:0000313" key="1">
    <source>
        <dbReference type="EMBL" id="BAD21891.1"/>
    </source>
</evidence>
<reference evidence="2" key="2">
    <citation type="journal article" date="2008" name="Nucleic Acids Res.">
        <title>The rice annotation project database (RAP-DB): 2008 update.</title>
        <authorList>
            <consortium name="The rice annotation project (RAP)"/>
        </authorList>
    </citation>
    <scope>GENOME REANNOTATION</scope>
    <source>
        <strain evidence="2">cv. Nipponbare</strain>
    </source>
</reference>
<name>Q6K756_ORYSJ</name>
<protein>
    <submittedName>
        <fullName evidence="1">Uncharacterized protein</fullName>
    </submittedName>
</protein>
<dbReference type="AlphaFoldDB" id="Q6K756"/>
<organism evidence="1 2">
    <name type="scientific">Oryza sativa subsp. japonica</name>
    <name type="common">Rice</name>
    <dbReference type="NCBI Taxonomy" id="39947"/>
    <lineage>
        <taxon>Eukaryota</taxon>
        <taxon>Viridiplantae</taxon>
        <taxon>Streptophyta</taxon>
        <taxon>Embryophyta</taxon>
        <taxon>Tracheophyta</taxon>
        <taxon>Spermatophyta</taxon>
        <taxon>Magnoliopsida</taxon>
        <taxon>Liliopsida</taxon>
        <taxon>Poales</taxon>
        <taxon>Poaceae</taxon>
        <taxon>BOP clade</taxon>
        <taxon>Oryzoideae</taxon>
        <taxon>Oryzeae</taxon>
        <taxon>Oryzinae</taxon>
        <taxon>Oryza</taxon>
        <taxon>Oryza sativa</taxon>
    </lineage>
</organism>
<evidence type="ECO:0000313" key="2">
    <source>
        <dbReference type="Proteomes" id="UP000000763"/>
    </source>
</evidence>
<sequence>MRICNCSRDSLVAKHQSVRAYLTAAWLLHGLHQHVKRTTTVGRRSLSGGGGERWRRLLLDYLNCHMRTPMDAVV</sequence>
<reference evidence="2" key="1">
    <citation type="journal article" date="2005" name="Nature">
        <title>The map-based sequence of the rice genome.</title>
        <authorList>
            <consortium name="International rice genome sequencing project (IRGSP)"/>
            <person name="Matsumoto T."/>
            <person name="Wu J."/>
            <person name="Kanamori H."/>
            <person name="Katayose Y."/>
            <person name="Fujisawa M."/>
            <person name="Namiki N."/>
            <person name="Mizuno H."/>
            <person name="Yamamoto K."/>
            <person name="Antonio B.A."/>
            <person name="Baba T."/>
            <person name="Sakata K."/>
            <person name="Nagamura Y."/>
            <person name="Aoki H."/>
            <person name="Arikawa K."/>
            <person name="Arita K."/>
            <person name="Bito T."/>
            <person name="Chiden Y."/>
            <person name="Fujitsuka N."/>
            <person name="Fukunaka R."/>
            <person name="Hamada M."/>
            <person name="Harada C."/>
            <person name="Hayashi A."/>
            <person name="Hijishita S."/>
            <person name="Honda M."/>
            <person name="Hosokawa S."/>
            <person name="Ichikawa Y."/>
            <person name="Idonuma A."/>
            <person name="Iijima M."/>
            <person name="Ikeda M."/>
            <person name="Ikeno M."/>
            <person name="Ito K."/>
            <person name="Ito S."/>
            <person name="Ito T."/>
            <person name="Ito Y."/>
            <person name="Ito Y."/>
            <person name="Iwabuchi A."/>
            <person name="Kamiya K."/>
            <person name="Karasawa W."/>
            <person name="Kurita K."/>
            <person name="Katagiri S."/>
            <person name="Kikuta A."/>
            <person name="Kobayashi H."/>
            <person name="Kobayashi N."/>
            <person name="Machita K."/>
            <person name="Maehara T."/>
            <person name="Masukawa M."/>
            <person name="Mizubayashi T."/>
            <person name="Mukai Y."/>
            <person name="Nagasaki H."/>
            <person name="Nagata Y."/>
            <person name="Naito S."/>
            <person name="Nakashima M."/>
            <person name="Nakama Y."/>
            <person name="Nakamichi Y."/>
            <person name="Nakamura M."/>
            <person name="Meguro A."/>
            <person name="Negishi M."/>
            <person name="Ohta I."/>
            <person name="Ohta T."/>
            <person name="Okamoto M."/>
            <person name="Ono N."/>
            <person name="Saji S."/>
            <person name="Sakaguchi M."/>
            <person name="Sakai K."/>
            <person name="Shibata M."/>
            <person name="Shimokawa T."/>
            <person name="Song J."/>
            <person name="Takazaki Y."/>
            <person name="Terasawa K."/>
            <person name="Tsugane M."/>
            <person name="Tsuji K."/>
            <person name="Ueda S."/>
            <person name="Waki K."/>
            <person name="Yamagata H."/>
            <person name="Yamamoto M."/>
            <person name="Yamamoto S."/>
            <person name="Yamane H."/>
            <person name="Yoshiki S."/>
            <person name="Yoshihara R."/>
            <person name="Yukawa K."/>
            <person name="Zhong H."/>
            <person name="Yano M."/>
            <person name="Yuan Q."/>
            <person name="Ouyang S."/>
            <person name="Liu J."/>
            <person name="Jones K.M."/>
            <person name="Gansberger K."/>
            <person name="Moffat K."/>
            <person name="Hill J."/>
            <person name="Bera J."/>
            <person name="Fadrosh D."/>
            <person name="Jin S."/>
            <person name="Johri S."/>
            <person name="Kim M."/>
            <person name="Overton L."/>
            <person name="Reardon M."/>
            <person name="Tsitrin T."/>
            <person name="Vuong H."/>
            <person name="Weaver B."/>
            <person name="Ciecko A."/>
            <person name="Tallon L."/>
            <person name="Jackson J."/>
            <person name="Pai G."/>
            <person name="Aken S.V."/>
            <person name="Utterback T."/>
            <person name="Reidmuller S."/>
            <person name="Feldblyum T."/>
            <person name="Hsiao J."/>
            <person name="Zismann V."/>
            <person name="Iobst S."/>
            <person name="de Vazeille A.R."/>
            <person name="Buell C.R."/>
            <person name="Ying K."/>
            <person name="Li Y."/>
            <person name="Lu T."/>
            <person name="Huang Y."/>
            <person name="Zhao Q."/>
            <person name="Feng Q."/>
            <person name="Zhang L."/>
            <person name="Zhu J."/>
            <person name="Weng Q."/>
            <person name="Mu J."/>
            <person name="Lu Y."/>
            <person name="Fan D."/>
            <person name="Liu Y."/>
            <person name="Guan J."/>
            <person name="Zhang Y."/>
            <person name="Yu S."/>
            <person name="Liu X."/>
            <person name="Zhang Y."/>
            <person name="Hong G."/>
            <person name="Han B."/>
            <person name="Choisne N."/>
            <person name="Demange N."/>
            <person name="Orjeda G."/>
            <person name="Samain S."/>
            <person name="Cattolico L."/>
            <person name="Pelletier E."/>
            <person name="Couloux A."/>
            <person name="Segurens B."/>
            <person name="Wincker P."/>
            <person name="D'Hont A."/>
            <person name="Scarpelli C."/>
            <person name="Weissenbach J."/>
            <person name="Salanoubat M."/>
            <person name="Quetier F."/>
            <person name="Yu Y."/>
            <person name="Kim H.R."/>
            <person name="Rambo T."/>
            <person name="Currie J."/>
            <person name="Collura K."/>
            <person name="Luo M."/>
            <person name="Yang T."/>
            <person name="Ammiraju J.S.S."/>
            <person name="Engler F."/>
            <person name="Soderlund C."/>
            <person name="Wing R.A."/>
            <person name="Palmer L.E."/>
            <person name="de la Bastide M."/>
            <person name="Spiegel L."/>
            <person name="Nascimento L."/>
            <person name="Zutavern T."/>
            <person name="O'Shaughnessy A."/>
            <person name="Dike S."/>
            <person name="Dedhia N."/>
            <person name="Preston R."/>
            <person name="Balija V."/>
            <person name="McCombie W.R."/>
            <person name="Chow T."/>
            <person name="Chen H."/>
            <person name="Chung M."/>
            <person name="Chen C."/>
            <person name="Shaw J."/>
            <person name="Wu H."/>
            <person name="Hsiao K."/>
            <person name="Chao Y."/>
            <person name="Chu M."/>
            <person name="Cheng C."/>
            <person name="Hour A."/>
            <person name="Lee P."/>
            <person name="Lin S."/>
            <person name="Lin Y."/>
            <person name="Liou J."/>
            <person name="Liu S."/>
            <person name="Hsing Y."/>
            <person name="Raghuvanshi S."/>
            <person name="Mohanty A."/>
            <person name="Bharti A.K."/>
            <person name="Gaur A."/>
            <person name="Gupta V."/>
            <person name="Kumar D."/>
            <person name="Ravi V."/>
            <person name="Vij S."/>
            <person name="Kapur A."/>
            <person name="Khurana P."/>
            <person name="Khurana P."/>
            <person name="Khurana J.P."/>
            <person name="Tyagi A.K."/>
            <person name="Gaikwad K."/>
            <person name="Singh A."/>
            <person name="Dalal V."/>
            <person name="Srivastava S."/>
            <person name="Dixit A."/>
            <person name="Pal A.K."/>
            <person name="Ghazi I.A."/>
            <person name="Yadav M."/>
            <person name="Pandit A."/>
            <person name="Bhargava A."/>
            <person name="Sureshbabu K."/>
            <person name="Batra K."/>
            <person name="Sharma T.R."/>
            <person name="Mohapatra T."/>
            <person name="Singh N.K."/>
            <person name="Messing J."/>
            <person name="Nelson A.B."/>
            <person name="Fuks G."/>
            <person name="Kavchok S."/>
            <person name="Keizer G."/>
            <person name="Linton E."/>
            <person name="Llaca V."/>
            <person name="Song R."/>
            <person name="Tanyolac B."/>
            <person name="Young S."/>
            <person name="Ho-Il K."/>
            <person name="Hahn J.H."/>
            <person name="Sangsakoo G."/>
            <person name="Vanavichit A."/>
            <person name="de Mattos Luiz.A.T."/>
            <person name="Zimmer P.D."/>
            <person name="Malone G."/>
            <person name="Dellagostin O."/>
            <person name="de Oliveira A.C."/>
            <person name="Bevan M."/>
            <person name="Bancroft I."/>
            <person name="Minx P."/>
            <person name="Cordum H."/>
            <person name="Wilson R."/>
            <person name="Cheng Z."/>
            <person name="Jin W."/>
            <person name="Jiang J."/>
            <person name="Leong S.A."/>
            <person name="Iwama H."/>
            <person name="Gojobori T."/>
            <person name="Itoh T."/>
            <person name="Niimura Y."/>
            <person name="Fujii Y."/>
            <person name="Habara T."/>
            <person name="Sakai H."/>
            <person name="Sato Y."/>
            <person name="Wilson G."/>
            <person name="Kumar K."/>
            <person name="McCouch S."/>
            <person name="Juretic N."/>
            <person name="Hoen D."/>
            <person name="Wright S."/>
            <person name="Bruskiewich R."/>
            <person name="Bureau T."/>
            <person name="Miyao A."/>
            <person name="Hirochika H."/>
            <person name="Nishikawa T."/>
            <person name="Kadowaki K."/>
            <person name="Sugiura M."/>
            <person name="Burr B."/>
            <person name="Sasaki T."/>
        </authorList>
    </citation>
    <scope>NUCLEOTIDE SEQUENCE [LARGE SCALE GENOMIC DNA]</scope>
    <source>
        <strain evidence="2">cv. Nipponbare</strain>
    </source>
</reference>
<dbReference type="Proteomes" id="UP000000763">
    <property type="component" value="Chromosome 2"/>
</dbReference>
<dbReference type="EMBL" id="AP004864">
    <property type="protein sequence ID" value="BAD21891.1"/>
    <property type="molecule type" value="Genomic_DNA"/>
</dbReference>
<proteinExistence type="predicted"/>
<accession>Q6K756</accession>